<evidence type="ECO:0000313" key="8">
    <source>
        <dbReference type="Proteomes" id="UP000702964"/>
    </source>
</evidence>
<evidence type="ECO:0000256" key="1">
    <source>
        <dbReference type="ARBA" id="ARBA00004141"/>
    </source>
</evidence>
<reference evidence="7" key="2">
    <citation type="submission" date="2020-02" db="EMBL/GenBank/DDBJ databases">
        <authorList>
            <person name="Studholme D.J."/>
        </authorList>
    </citation>
    <scope>NUCLEOTIDE SEQUENCE</scope>
    <source>
        <strain evidence="7">00238/432</strain>
    </source>
</reference>
<dbReference type="PANTHER" id="PTHR43310">
    <property type="entry name" value="SULFATE TRANSPORTER YBAR-RELATED"/>
    <property type="match status" value="1"/>
</dbReference>
<evidence type="ECO:0000256" key="5">
    <source>
        <dbReference type="SAM" id="Phobius"/>
    </source>
</evidence>
<accession>A0A8J4RVM8</accession>
<dbReference type="Proteomes" id="UP000702964">
    <property type="component" value="Unassembled WGS sequence"/>
</dbReference>
<feature type="domain" description="SLC26A/SulP transporter" evidence="6">
    <location>
        <begin position="22"/>
        <end position="174"/>
    </location>
</feature>
<feature type="transmembrane region" description="Helical" evidence="5">
    <location>
        <begin position="115"/>
        <end position="135"/>
    </location>
</feature>
<comment type="subcellular location">
    <subcellularLocation>
        <location evidence="1">Membrane</location>
        <topology evidence="1">Multi-pass membrane protein</topology>
    </subcellularLocation>
</comment>
<dbReference type="AlphaFoldDB" id="A0A8J4RVM8"/>
<feature type="transmembrane region" description="Helical" evidence="5">
    <location>
        <begin position="43"/>
        <end position="64"/>
    </location>
</feature>
<name>A0A8J4RVM8_9STRA</name>
<comment type="caution">
    <text evidence="7">The sequence shown here is derived from an EMBL/GenBank/DDBJ whole genome shotgun (WGS) entry which is preliminary data.</text>
</comment>
<dbReference type="EMBL" id="AOFI03000939">
    <property type="protein sequence ID" value="KAF4315235.1"/>
    <property type="molecule type" value="Genomic_DNA"/>
</dbReference>
<feature type="transmembrane region" description="Helical" evidence="5">
    <location>
        <begin position="141"/>
        <end position="161"/>
    </location>
</feature>
<evidence type="ECO:0000313" key="7">
    <source>
        <dbReference type="EMBL" id="KAF4315235.1"/>
    </source>
</evidence>
<dbReference type="InterPro" id="IPR011547">
    <property type="entry name" value="SLC26A/SulP_dom"/>
</dbReference>
<keyword evidence="3 5" id="KW-1133">Transmembrane helix</keyword>
<dbReference type="PANTHER" id="PTHR43310:SF2">
    <property type="entry name" value="SLC26A_SULP TRANSPORTER DOMAIN-CONTAINING PROTEIN"/>
    <property type="match status" value="1"/>
</dbReference>
<feature type="non-terminal residue" evidence="7">
    <location>
        <position position="1"/>
    </location>
</feature>
<protein>
    <recommendedName>
        <fullName evidence="6">SLC26A/SulP transporter domain-containing protein</fullName>
    </recommendedName>
</protein>
<evidence type="ECO:0000256" key="2">
    <source>
        <dbReference type="ARBA" id="ARBA00022692"/>
    </source>
</evidence>
<proteinExistence type="predicted"/>
<keyword evidence="4 5" id="KW-0472">Membrane</keyword>
<sequence>SISLDEARDDGWVDPIAESASISELINLFDFSLVHWDQVPKQIVTWVGMVFIVAFSSSLDVVAIEIDMGSKLRINHELETVGWSNVVSGLLGGYTGSYIFSQTIFTCRSKTNSRIVGVCVILSELAIVAVPVSVMSYVPRFFLAATLIFVALDLMLEWLVLAYHKMSLRECVVVWLSFLAINLISLDVGMLVGVGIAILNFLLEYVQESVVSNYPRSSATVRDLAKHQTLARKRDATMHFEFCGNLFFGSSVQLLECPKSCLRPQVARAKPCH</sequence>
<organism evidence="7 8">
    <name type="scientific">Phytophthora kernoviae 00238/432</name>
    <dbReference type="NCBI Taxonomy" id="1284355"/>
    <lineage>
        <taxon>Eukaryota</taxon>
        <taxon>Sar</taxon>
        <taxon>Stramenopiles</taxon>
        <taxon>Oomycota</taxon>
        <taxon>Peronosporomycetes</taxon>
        <taxon>Peronosporales</taxon>
        <taxon>Peronosporaceae</taxon>
        <taxon>Phytophthora</taxon>
    </lineage>
</organism>
<evidence type="ECO:0000256" key="4">
    <source>
        <dbReference type="ARBA" id="ARBA00023136"/>
    </source>
</evidence>
<reference evidence="7" key="1">
    <citation type="journal article" date="2015" name="Genom Data">
        <title>Draft genome sequences of Phytophthora kernoviae and Phytophthora ramorum lineage EU2 from Scotland.</title>
        <authorList>
            <person name="Sambles C."/>
            <person name="Schlenzig A."/>
            <person name="O'Neill P."/>
            <person name="Grant M."/>
            <person name="Studholme D.J."/>
        </authorList>
    </citation>
    <scope>NUCLEOTIDE SEQUENCE</scope>
    <source>
        <strain evidence="7">00238/432</strain>
    </source>
</reference>
<gene>
    <name evidence="7" type="ORF">G195_011030</name>
</gene>
<keyword evidence="2 5" id="KW-0812">Transmembrane</keyword>
<evidence type="ECO:0000256" key="3">
    <source>
        <dbReference type="ARBA" id="ARBA00022989"/>
    </source>
</evidence>
<dbReference type="GO" id="GO:0016020">
    <property type="term" value="C:membrane"/>
    <property type="evidence" value="ECO:0007669"/>
    <property type="project" value="UniProtKB-SubCell"/>
</dbReference>
<dbReference type="Pfam" id="PF00916">
    <property type="entry name" value="Sulfate_transp"/>
    <property type="match status" value="1"/>
</dbReference>
<dbReference type="InterPro" id="IPR052706">
    <property type="entry name" value="Membrane-Transporter-like"/>
</dbReference>
<feature type="transmembrane region" description="Helical" evidence="5">
    <location>
        <begin position="173"/>
        <end position="203"/>
    </location>
</feature>
<evidence type="ECO:0000259" key="6">
    <source>
        <dbReference type="Pfam" id="PF00916"/>
    </source>
</evidence>